<dbReference type="Proteomes" id="UP000823775">
    <property type="component" value="Unassembled WGS sequence"/>
</dbReference>
<feature type="non-terminal residue" evidence="1">
    <location>
        <position position="1"/>
    </location>
</feature>
<sequence>TFVDAFGGAPISIRDPSINFLFGPARSNTYVDGTGESPVAFSPQISDCLQLNGVSLVSSGGAP</sequence>
<accession>A0ABS8TG96</accession>
<keyword evidence="2" id="KW-1185">Reference proteome</keyword>
<organism evidence="1 2">
    <name type="scientific">Datura stramonium</name>
    <name type="common">Jimsonweed</name>
    <name type="synonym">Common thornapple</name>
    <dbReference type="NCBI Taxonomy" id="4076"/>
    <lineage>
        <taxon>Eukaryota</taxon>
        <taxon>Viridiplantae</taxon>
        <taxon>Streptophyta</taxon>
        <taxon>Embryophyta</taxon>
        <taxon>Tracheophyta</taxon>
        <taxon>Spermatophyta</taxon>
        <taxon>Magnoliopsida</taxon>
        <taxon>eudicotyledons</taxon>
        <taxon>Gunneridae</taxon>
        <taxon>Pentapetalae</taxon>
        <taxon>asterids</taxon>
        <taxon>lamiids</taxon>
        <taxon>Solanales</taxon>
        <taxon>Solanaceae</taxon>
        <taxon>Solanoideae</taxon>
        <taxon>Datureae</taxon>
        <taxon>Datura</taxon>
    </lineage>
</organism>
<name>A0ABS8TG96_DATST</name>
<reference evidence="1 2" key="1">
    <citation type="journal article" date="2021" name="BMC Genomics">
        <title>Datura genome reveals duplications of psychoactive alkaloid biosynthetic genes and high mutation rate following tissue culture.</title>
        <authorList>
            <person name="Rajewski A."/>
            <person name="Carter-House D."/>
            <person name="Stajich J."/>
            <person name="Litt A."/>
        </authorList>
    </citation>
    <scope>NUCLEOTIDE SEQUENCE [LARGE SCALE GENOMIC DNA]</scope>
    <source>
        <strain evidence="1">AR-01</strain>
    </source>
</reference>
<comment type="caution">
    <text evidence="1">The sequence shown here is derived from an EMBL/GenBank/DDBJ whole genome shotgun (WGS) entry which is preliminary data.</text>
</comment>
<evidence type="ECO:0000313" key="2">
    <source>
        <dbReference type="Proteomes" id="UP000823775"/>
    </source>
</evidence>
<evidence type="ECO:0000313" key="1">
    <source>
        <dbReference type="EMBL" id="MCD7469846.1"/>
    </source>
</evidence>
<protein>
    <submittedName>
        <fullName evidence="1">Uncharacterized protein</fullName>
    </submittedName>
</protein>
<proteinExistence type="predicted"/>
<feature type="non-terminal residue" evidence="1">
    <location>
        <position position="63"/>
    </location>
</feature>
<gene>
    <name evidence="1" type="ORF">HAX54_009156</name>
</gene>
<dbReference type="EMBL" id="JACEIK010001495">
    <property type="protein sequence ID" value="MCD7469846.1"/>
    <property type="molecule type" value="Genomic_DNA"/>
</dbReference>